<comment type="caution">
    <text evidence="4">The sequence shown here is derived from an EMBL/GenBank/DDBJ whole genome shotgun (WGS) entry which is preliminary data.</text>
</comment>
<dbReference type="Pfam" id="PF00990">
    <property type="entry name" value="GGDEF"/>
    <property type="match status" value="1"/>
</dbReference>
<dbReference type="InterPro" id="IPR035965">
    <property type="entry name" value="PAS-like_dom_sf"/>
</dbReference>
<dbReference type="PANTHER" id="PTHR44757">
    <property type="entry name" value="DIGUANYLATE CYCLASE DGCP"/>
    <property type="match status" value="1"/>
</dbReference>
<dbReference type="SUPFAM" id="SSF141868">
    <property type="entry name" value="EAL domain-like"/>
    <property type="match status" value="1"/>
</dbReference>
<dbReference type="NCBIfam" id="TIGR00254">
    <property type="entry name" value="GGDEF"/>
    <property type="match status" value="1"/>
</dbReference>
<dbReference type="InterPro" id="IPR000160">
    <property type="entry name" value="GGDEF_dom"/>
</dbReference>
<dbReference type="SMART" id="SM00086">
    <property type="entry name" value="PAC"/>
    <property type="match status" value="2"/>
</dbReference>
<dbReference type="RefSeq" id="WP_315650171.1">
    <property type="nucleotide sequence ID" value="NZ_JAVXZY010000003.1"/>
</dbReference>
<organism evidence="4 5">
    <name type="scientific">Roseateles aquae</name>
    <dbReference type="NCBI Taxonomy" id="3077235"/>
    <lineage>
        <taxon>Bacteria</taxon>
        <taxon>Pseudomonadati</taxon>
        <taxon>Pseudomonadota</taxon>
        <taxon>Betaproteobacteria</taxon>
        <taxon>Burkholderiales</taxon>
        <taxon>Sphaerotilaceae</taxon>
        <taxon>Roseateles</taxon>
    </lineage>
</organism>
<dbReference type="NCBIfam" id="TIGR00229">
    <property type="entry name" value="sensory_box"/>
    <property type="match status" value="1"/>
</dbReference>
<dbReference type="SMART" id="SM00052">
    <property type="entry name" value="EAL"/>
    <property type="match status" value="1"/>
</dbReference>
<dbReference type="InterPro" id="IPR052155">
    <property type="entry name" value="Biofilm_reg_signaling"/>
</dbReference>
<dbReference type="PROSITE" id="PS50883">
    <property type="entry name" value="EAL"/>
    <property type="match status" value="1"/>
</dbReference>
<keyword evidence="5" id="KW-1185">Reference proteome</keyword>
<accession>A0ABU3PCL9</accession>
<protein>
    <submittedName>
        <fullName evidence="4">EAL domain-containing protein</fullName>
    </submittedName>
</protein>
<dbReference type="CDD" id="cd00130">
    <property type="entry name" value="PAS"/>
    <property type="match status" value="2"/>
</dbReference>
<dbReference type="Gene3D" id="3.20.20.450">
    <property type="entry name" value="EAL domain"/>
    <property type="match status" value="1"/>
</dbReference>
<dbReference type="Proteomes" id="UP001246372">
    <property type="component" value="Unassembled WGS sequence"/>
</dbReference>
<dbReference type="InterPro" id="IPR043128">
    <property type="entry name" value="Rev_trsase/Diguanyl_cyclase"/>
</dbReference>
<evidence type="ECO:0000259" key="3">
    <source>
        <dbReference type="PROSITE" id="PS50887"/>
    </source>
</evidence>
<dbReference type="PROSITE" id="PS50113">
    <property type="entry name" value="PAC"/>
    <property type="match status" value="2"/>
</dbReference>
<name>A0ABU3PCL9_9BURK</name>
<evidence type="ECO:0000259" key="2">
    <source>
        <dbReference type="PROSITE" id="PS50883"/>
    </source>
</evidence>
<dbReference type="Gene3D" id="3.30.450.20">
    <property type="entry name" value="PAS domain"/>
    <property type="match status" value="2"/>
</dbReference>
<dbReference type="SUPFAM" id="SSF55785">
    <property type="entry name" value="PYP-like sensor domain (PAS domain)"/>
    <property type="match status" value="2"/>
</dbReference>
<dbReference type="PROSITE" id="PS50887">
    <property type="entry name" value="GGDEF"/>
    <property type="match status" value="1"/>
</dbReference>
<dbReference type="Pfam" id="PF08448">
    <property type="entry name" value="PAS_4"/>
    <property type="match status" value="1"/>
</dbReference>
<evidence type="ECO:0000313" key="5">
    <source>
        <dbReference type="Proteomes" id="UP001246372"/>
    </source>
</evidence>
<dbReference type="InterPro" id="IPR001633">
    <property type="entry name" value="EAL_dom"/>
</dbReference>
<dbReference type="Pfam" id="PF00563">
    <property type="entry name" value="EAL"/>
    <property type="match status" value="1"/>
</dbReference>
<proteinExistence type="predicted"/>
<sequence>MAWQDHLALIDALPHALWMSNAQGQLLAVSSRLLLDSQLPRQQLLQQGWAALIDDKDLPAFNDAWQHCLRTKTALSLDLRLRGHNAAARWQLCLAAPCHDAQGRLSHWLGSFTDISARKEAEQQLREADALWKLALESIGDGVWDWYVQTGVELFSERYLQMYGFDADEIENISRTFDERTHPDDIAQMELDRRAHFEGRSPLYVNEHRVRCKDGSWKWVLSRGMVISRDAEGRPLRMVGTHTDITERKAAEALIWKQAHFDALTGLPNRRMLRERLEQDLTLARAAGEQLAVLFIDLDHFKEVNDSLGHDRGDALLVQAAQRIRAALRPQDTVARMGGDEFTVLLPAVPDEQSLSDIVHALIKTLASPFELGEDRAFVSASIGISLFPRDGEQIETLFKHADQALYVAKAAGRNRYSVFTPALQAAAQLRMRLTNDLREALARQQFRLVFQPIVELRTGAIHKAEALLRWLHPEHGLISPADFVPLAESSGLIMEIDAWVFEQAVGLAQRWRKQHDANFQLSINRSPLQFRGESKHYEHWLLRLAANGLAGAGLAMEITEGLLLDSDGGAHQQLQALRAAGISISLDDFGTGYSSLAYLQRYEIDCLKIDQSFVRHLEVGSKDFAVCKAIITLAHELGLKVVAEGVETQAQHELLLQAGCDYGQGFWFARPMSAADIETLLRKRTSSSSDGDR</sequence>
<dbReference type="SMART" id="SM00267">
    <property type="entry name" value="GGDEF"/>
    <property type="match status" value="1"/>
</dbReference>
<feature type="domain" description="GGDEF" evidence="3">
    <location>
        <begin position="289"/>
        <end position="422"/>
    </location>
</feature>
<feature type="domain" description="PAC" evidence="1">
    <location>
        <begin position="204"/>
        <end position="257"/>
    </location>
</feature>
<evidence type="ECO:0000259" key="1">
    <source>
        <dbReference type="PROSITE" id="PS50113"/>
    </source>
</evidence>
<dbReference type="CDD" id="cd01949">
    <property type="entry name" value="GGDEF"/>
    <property type="match status" value="1"/>
</dbReference>
<dbReference type="InterPro" id="IPR029787">
    <property type="entry name" value="Nucleotide_cyclase"/>
</dbReference>
<feature type="domain" description="EAL" evidence="2">
    <location>
        <begin position="431"/>
        <end position="686"/>
    </location>
</feature>
<dbReference type="EMBL" id="JAVXZY010000003">
    <property type="protein sequence ID" value="MDT8999611.1"/>
    <property type="molecule type" value="Genomic_DNA"/>
</dbReference>
<gene>
    <name evidence="4" type="ORF">RQP53_10075</name>
</gene>
<dbReference type="InterPro" id="IPR001610">
    <property type="entry name" value="PAC"/>
</dbReference>
<dbReference type="SUPFAM" id="SSF55073">
    <property type="entry name" value="Nucleotide cyclase"/>
    <property type="match status" value="1"/>
</dbReference>
<dbReference type="InterPro" id="IPR013656">
    <property type="entry name" value="PAS_4"/>
</dbReference>
<dbReference type="CDD" id="cd01948">
    <property type="entry name" value="EAL"/>
    <property type="match status" value="1"/>
</dbReference>
<dbReference type="InterPro" id="IPR000014">
    <property type="entry name" value="PAS"/>
</dbReference>
<reference evidence="4" key="1">
    <citation type="submission" date="2023-09" db="EMBL/GenBank/DDBJ databases">
        <title>Paucibacter sp. APW11 Genome sequencing and assembly.</title>
        <authorList>
            <person name="Kim I."/>
        </authorList>
    </citation>
    <scope>NUCLEOTIDE SEQUENCE</scope>
    <source>
        <strain evidence="4">APW11</strain>
    </source>
</reference>
<evidence type="ECO:0000313" key="4">
    <source>
        <dbReference type="EMBL" id="MDT8999611.1"/>
    </source>
</evidence>
<dbReference type="InterPro" id="IPR000700">
    <property type="entry name" value="PAS-assoc_C"/>
</dbReference>
<feature type="domain" description="PAC" evidence="1">
    <location>
        <begin position="75"/>
        <end position="127"/>
    </location>
</feature>
<dbReference type="Pfam" id="PF08447">
    <property type="entry name" value="PAS_3"/>
    <property type="match status" value="1"/>
</dbReference>
<dbReference type="InterPro" id="IPR013655">
    <property type="entry name" value="PAS_fold_3"/>
</dbReference>
<dbReference type="SMART" id="SM00091">
    <property type="entry name" value="PAS"/>
    <property type="match status" value="2"/>
</dbReference>
<dbReference type="Gene3D" id="3.30.70.270">
    <property type="match status" value="1"/>
</dbReference>
<dbReference type="InterPro" id="IPR035919">
    <property type="entry name" value="EAL_sf"/>
</dbReference>
<dbReference type="PANTHER" id="PTHR44757:SF2">
    <property type="entry name" value="BIOFILM ARCHITECTURE MAINTENANCE PROTEIN MBAA"/>
    <property type="match status" value="1"/>
</dbReference>